<name>A0A0A2WP13_THEFI</name>
<dbReference type="SUPFAM" id="SSF47598">
    <property type="entry name" value="Ribbon-helix-helix"/>
    <property type="match status" value="1"/>
</dbReference>
<gene>
    <name evidence="1" type="ORF">THFILI_00350</name>
</gene>
<protein>
    <recommendedName>
        <fullName evidence="3">Antitoxin</fullName>
    </recommendedName>
</protein>
<dbReference type="InterPro" id="IPR010985">
    <property type="entry name" value="Ribbon_hlx_hlx"/>
</dbReference>
<reference evidence="1 2" key="1">
    <citation type="journal article" date="2015" name="Genome Announc.">
        <title>Draft Genome Sequence of the Thermophile Thermus filiformis ATCC 43280, Producer of Carotenoid-(Di)glucoside-Branched Fatty Acid (Di)esters and Source of Hyperthermostable Enzymes of Biotechnological Interest.</title>
        <authorList>
            <person name="Mandelli F."/>
            <person name="Oliveira Ramires B."/>
            <person name="Couger M.B."/>
            <person name="Paixao D.A."/>
            <person name="Camilo C.M."/>
            <person name="Polikarpov I."/>
            <person name="Prade R."/>
            <person name="Riano-Pachon D.M."/>
            <person name="Squina F.M."/>
        </authorList>
    </citation>
    <scope>NUCLEOTIDE SEQUENCE [LARGE SCALE GENOMIC DNA]</scope>
    <source>
        <strain evidence="1 2">ATCC 43280</strain>
    </source>
</reference>
<dbReference type="AlphaFoldDB" id="A0A0A2WP13"/>
<evidence type="ECO:0000313" key="2">
    <source>
        <dbReference type="Proteomes" id="UP000030364"/>
    </source>
</evidence>
<dbReference type="GO" id="GO:0006355">
    <property type="term" value="P:regulation of DNA-templated transcription"/>
    <property type="evidence" value="ECO:0007669"/>
    <property type="project" value="InterPro"/>
</dbReference>
<dbReference type="STRING" id="276.THFILI_00350"/>
<dbReference type="InterPro" id="IPR013321">
    <property type="entry name" value="Arc_rbn_hlx_hlx"/>
</dbReference>
<sequence length="70" mass="7853">MRTTLDLPDPLYRRLKLKAAQEGKTLREVVVRLLEEGLARTSPGPRPLPQIQEAGRRIPAGTHAELWDGL</sequence>
<accession>A0A0A2WP13</accession>
<dbReference type="EMBL" id="JPSL02000030">
    <property type="protein sequence ID" value="KGQ21921.1"/>
    <property type="molecule type" value="Genomic_DNA"/>
</dbReference>
<dbReference type="RefSeq" id="WP_038064228.1">
    <property type="nucleotide sequence ID" value="NZ_JPSL02000030.1"/>
</dbReference>
<organism evidence="1 2">
    <name type="scientific">Thermus filiformis</name>
    <dbReference type="NCBI Taxonomy" id="276"/>
    <lineage>
        <taxon>Bacteria</taxon>
        <taxon>Thermotogati</taxon>
        <taxon>Deinococcota</taxon>
        <taxon>Deinococci</taxon>
        <taxon>Thermales</taxon>
        <taxon>Thermaceae</taxon>
        <taxon>Thermus</taxon>
    </lineage>
</organism>
<dbReference type="Proteomes" id="UP000030364">
    <property type="component" value="Unassembled WGS sequence"/>
</dbReference>
<proteinExistence type="predicted"/>
<keyword evidence="2" id="KW-1185">Reference proteome</keyword>
<dbReference type="OrthoDB" id="8904858at2"/>
<evidence type="ECO:0000313" key="1">
    <source>
        <dbReference type="EMBL" id="KGQ21921.1"/>
    </source>
</evidence>
<dbReference type="Gene3D" id="1.10.1220.10">
    <property type="entry name" value="Met repressor-like"/>
    <property type="match status" value="1"/>
</dbReference>
<evidence type="ECO:0008006" key="3">
    <source>
        <dbReference type="Google" id="ProtNLM"/>
    </source>
</evidence>
<comment type="caution">
    <text evidence="1">The sequence shown here is derived from an EMBL/GenBank/DDBJ whole genome shotgun (WGS) entry which is preliminary data.</text>
</comment>
<dbReference type="PATRIC" id="fig|276.5.peg.1261"/>